<dbReference type="Proteomes" id="UP000663824">
    <property type="component" value="Unassembled WGS sequence"/>
</dbReference>
<gene>
    <name evidence="6" type="ORF">BYL167_LOCUS16816</name>
    <name evidence="3" type="ORF">CJN711_LOCUS27899</name>
    <name evidence="5" type="ORF">GIL414_LOCUS13891</name>
    <name evidence="2" type="ORF">KQP761_LOCUS14827</name>
    <name evidence="4" type="ORF">MBJ925_LOCUS12384</name>
    <name evidence="7" type="ORF">SMN809_LOCUS34415</name>
</gene>
<evidence type="ECO:0000313" key="7">
    <source>
        <dbReference type="EMBL" id="CAF4489724.1"/>
    </source>
</evidence>
<dbReference type="Proteomes" id="UP000676336">
    <property type="component" value="Unassembled WGS sequence"/>
</dbReference>
<comment type="caution">
    <text evidence="3">The sequence shown here is derived from an EMBL/GenBank/DDBJ whole genome shotgun (WGS) entry which is preliminary data.</text>
</comment>
<reference evidence="3" key="1">
    <citation type="submission" date="2021-02" db="EMBL/GenBank/DDBJ databases">
        <authorList>
            <person name="Nowell W R."/>
        </authorList>
    </citation>
    <scope>NUCLEOTIDE SEQUENCE</scope>
</reference>
<dbReference type="Proteomes" id="UP000663855">
    <property type="component" value="Unassembled WGS sequence"/>
</dbReference>
<dbReference type="EMBL" id="CAJNOW010007153">
    <property type="protein sequence ID" value="CAF1505042.1"/>
    <property type="molecule type" value="Genomic_DNA"/>
</dbReference>
<dbReference type="EMBL" id="CAJNOV010013145">
    <property type="protein sequence ID" value="CAF1512311.1"/>
    <property type="molecule type" value="Genomic_DNA"/>
</dbReference>
<dbReference type="Proteomes" id="UP000681967">
    <property type="component" value="Unassembled WGS sequence"/>
</dbReference>
<evidence type="ECO:0000313" key="4">
    <source>
        <dbReference type="EMBL" id="CAF2047425.1"/>
    </source>
</evidence>
<dbReference type="AlphaFoldDB" id="A0A815U3G4"/>
<dbReference type="Proteomes" id="UP000681720">
    <property type="component" value="Unassembled WGS sequence"/>
</dbReference>
<evidence type="ECO:0000313" key="3">
    <source>
        <dbReference type="EMBL" id="CAF1512311.1"/>
    </source>
</evidence>
<keyword evidence="1" id="KW-0732">Signal</keyword>
<evidence type="ECO:0000313" key="2">
    <source>
        <dbReference type="EMBL" id="CAF1505042.1"/>
    </source>
</evidence>
<dbReference type="Proteomes" id="UP000663834">
    <property type="component" value="Unassembled WGS sequence"/>
</dbReference>
<sequence>MVPTTFWLMKLMVFFVLLCTFFQISSAQPLLYEGDDGDQIQLNNLVFTNHLARLSRLPSYNHYKANFPQNVYEDHLAEETFYRNKQFNPGNLQLAKRIIMLPRIGRR</sequence>
<accession>A0A815U3G4</accession>
<evidence type="ECO:0000256" key="1">
    <source>
        <dbReference type="SAM" id="SignalP"/>
    </source>
</evidence>
<dbReference type="EMBL" id="CAJOBI010078937">
    <property type="protein sequence ID" value="CAF4489724.1"/>
    <property type="molecule type" value="Genomic_DNA"/>
</dbReference>
<feature type="signal peptide" evidence="1">
    <location>
        <begin position="1"/>
        <end position="27"/>
    </location>
</feature>
<dbReference type="EMBL" id="CAJOBH010006501">
    <property type="protein sequence ID" value="CAF4058218.1"/>
    <property type="molecule type" value="Genomic_DNA"/>
</dbReference>
<dbReference type="OrthoDB" id="9975812at2759"/>
<dbReference type="EMBL" id="CAJNRE010005631">
    <property type="protein sequence ID" value="CAF2047425.1"/>
    <property type="molecule type" value="Genomic_DNA"/>
</dbReference>
<proteinExistence type="predicted"/>
<evidence type="ECO:0000313" key="6">
    <source>
        <dbReference type="EMBL" id="CAF4058218.1"/>
    </source>
</evidence>
<evidence type="ECO:0000313" key="8">
    <source>
        <dbReference type="Proteomes" id="UP000663855"/>
    </source>
</evidence>
<protein>
    <submittedName>
        <fullName evidence="3">Uncharacterized protein</fullName>
    </submittedName>
</protein>
<dbReference type="EMBL" id="CAJOBJ010005740">
    <property type="protein sequence ID" value="CAF4040754.1"/>
    <property type="molecule type" value="Genomic_DNA"/>
</dbReference>
<feature type="chain" id="PRO_5035688120" evidence="1">
    <location>
        <begin position="28"/>
        <end position="107"/>
    </location>
</feature>
<evidence type="ECO:0000313" key="5">
    <source>
        <dbReference type="EMBL" id="CAF4040754.1"/>
    </source>
</evidence>
<name>A0A815U3G4_9BILA</name>
<organism evidence="3 8">
    <name type="scientific">Rotaria magnacalcarata</name>
    <dbReference type="NCBI Taxonomy" id="392030"/>
    <lineage>
        <taxon>Eukaryota</taxon>
        <taxon>Metazoa</taxon>
        <taxon>Spiralia</taxon>
        <taxon>Gnathifera</taxon>
        <taxon>Rotifera</taxon>
        <taxon>Eurotatoria</taxon>
        <taxon>Bdelloidea</taxon>
        <taxon>Philodinida</taxon>
        <taxon>Philodinidae</taxon>
        <taxon>Rotaria</taxon>
    </lineage>
</organism>